<keyword evidence="1" id="KW-0812">Transmembrane</keyword>
<sequence length="240" mass="26551">MGRLFPANILYSKMVSLMMIFLILKQMGKISNFTKDFTGTKRLSVKRGVDSFNLTISKTQLGDSAAYYCAAIEVDKVTFEEGAVLIVKDLESNSMSVVQHPLSESVQPGNSVTLNCTIHTETCSGEHRAYWFRHGSGETRPGIIYRISPLGTFASLMLGFATVLWPRGEILFGNGTKLDIQGSVSLTACPAVSSKDAGAQDADNLHYVALNLSNKKNRSRREREVTWRQWCTLELDSRTG</sequence>
<reference evidence="3" key="1">
    <citation type="submission" date="2025-08" db="UniProtKB">
        <authorList>
            <consortium name="RefSeq"/>
        </authorList>
    </citation>
    <scope>IDENTIFICATION</scope>
</reference>
<name>A0ABM3F5B7_SALSA</name>
<dbReference type="SUPFAM" id="SSF48726">
    <property type="entry name" value="Immunoglobulin"/>
    <property type="match status" value="2"/>
</dbReference>
<keyword evidence="1" id="KW-1133">Transmembrane helix</keyword>
<dbReference type="RefSeq" id="XP_045578504.1">
    <property type="nucleotide sequence ID" value="XM_045722548.1"/>
</dbReference>
<evidence type="ECO:0000256" key="1">
    <source>
        <dbReference type="SAM" id="Phobius"/>
    </source>
</evidence>
<dbReference type="InterPro" id="IPR036179">
    <property type="entry name" value="Ig-like_dom_sf"/>
</dbReference>
<feature type="transmembrane region" description="Helical" evidence="1">
    <location>
        <begin position="143"/>
        <end position="165"/>
    </location>
</feature>
<protein>
    <submittedName>
        <fullName evidence="3">Uncharacterized protein isoform X3</fullName>
    </submittedName>
</protein>
<proteinExistence type="predicted"/>
<evidence type="ECO:0000313" key="3">
    <source>
        <dbReference type="RefSeq" id="XP_045578504.1"/>
    </source>
</evidence>
<keyword evidence="1" id="KW-0472">Membrane</keyword>
<dbReference type="InterPro" id="IPR013783">
    <property type="entry name" value="Ig-like_fold"/>
</dbReference>
<dbReference type="Proteomes" id="UP001652741">
    <property type="component" value="Chromosome ssa07"/>
</dbReference>
<keyword evidence="2" id="KW-1185">Reference proteome</keyword>
<evidence type="ECO:0000313" key="2">
    <source>
        <dbReference type="Proteomes" id="UP001652741"/>
    </source>
</evidence>
<accession>A0ABM3F5B7</accession>
<dbReference type="GeneID" id="106608794"/>
<gene>
    <name evidence="3" type="primary">LOC106608794</name>
</gene>
<organism evidence="2 3">
    <name type="scientific">Salmo salar</name>
    <name type="common">Atlantic salmon</name>
    <dbReference type="NCBI Taxonomy" id="8030"/>
    <lineage>
        <taxon>Eukaryota</taxon>
        <taxon>Metazoa</taxon>
        <taxon>Chordata</taxon>
        <taxon>Craniata</taxon>
        <taxon>Vertebrata</taxon>
        <taxon>Euteleostomi</taxon>
        <taxon>Actinopterygii</taxon>
        <taxon>Neopterygii</taxon>
        <taxon>Teleostei</taxon>
        <taxon>Protacanthopterygii</taxon>
        <taxon>Salmoniformes</taxon>
        <taxon>Salmonidae</taxon>
        <taxon>Salmoninae</taxon>
        <taxon>Salmo</taxon>
    </lineage>
</organism>
<feature type="transmembrane region" description="Helical" evidence="1">
    <location>
        <begin position="6"/>
        <end position="24"/>
    </location>
</feature>
<dbReference type="Gene3D" id="2.60.40.10">
    <property type="entry name" value="Immunoglobulins"/>
    <property type="match status" value="2"/>
</dbReference>